<dbReference type="EMBL" id="BARV01042906">
    <property type="protein sequence ID" value="GAI52012.1"/>
    <property type="molecule type" value="Genomic_DNA"/>
</dbReference>
<accession>X1P6U9</accession>
<reference evidence="1" key="1">
    <citation type="journal article" date="2014" name="Front. Microbiol.">
        <title>High frequency of phylogenetically diverse reductive dehalogenase-homologous genes in deep subseafloor sedimentary metagenomes.</title>
        <authorList>
            <person name="Kawai M."/>
            <person name="Futagami T."/>
            <person name="Toyoda A."/>
            <person name="Takaki Y."/>
            <person name="Nishi S."/>
            <person name="Hori S."/>
            <person name="Arai W."/>
            <person name="Tsubouchi T."/>
            <person name="Morono Y."/>
            <person name="Uchiyama I."/>
            <person name="Ito T."/>
            <person name="Fujiyama A."/>
            <person name="Inagaki F."/>
            <person name="Takami H."/>
        </authorList>
    </citation>
    <scope>NUCLEOTIDE SEQUENCE</scope>
    <source>
        <strain evidence="1">Expedition CK06-06</strain>
    </source>
</reference>
<comment type="caution">
    <text evidence="1">The sequence shown here is derived from an EMBL/GenBank/DDBJ whole genome shotgun (WGS) entry which is preliminary data.</text>
</comment>
<feature type="non-terminal residue" evidence="1">
    <location>
        <position position="1"/>
    </location>
</feature>
<dbReference type="AlphaFoldDB" id="X1P6U9"/>
<name>X1P6U9_9ZZZZ</name>
<sequence>QKIGPRKQALLTELNNCTSHNQSILAIDFGSNFYSHYYGAITLEAAGKLKTGYRNELGSNLNKIYDNGFEIWIK</sequence>
<protein>
    <submittedName>
        <fullName evidence="1">Uncharacterized protein</fullName>
    </submittedName>
</protein>
<gene>
    <name evidence="1" type="ORF">S06H3_64299</name>
</gene>
<organism evidence="1">
    <name type="scientific">marine sediment metagenome</name>
    <dbReference type="NCBI Taxonomy" id="412755"/>
    <lineage>
        <taxon>unclassified sequences</taxon>
        <taxon>metagenomes</taxon>
        <taxon>ecological metagenomes</taxon>
    </lineage>
</organism>
<evidence type="ECO:0000313" key="1">
    <source>
        <dbReference type="EMBL" id="GAI52012.1"/>
    </source>
</evidence>
<proteinExistence type="predicted"/>